<dbReference type="SMART" id="SM01079">
    <property type="entry name" value="CHASE"/>
    <property type="match status" value="1"/>
</dbReference>
<accession>A0A383WP15</accession>
<dbReference type="Pfam" id="PF07714">
    <property type="entry name" value="PK_Tyr_Ser-Thr"/>
    <property type="match status" value="1"/>
</dbReference>
<dbReference type="InterPro" id="IPR051681">
    <property type="entry name" value="Ser/Thr_Kinases-Pseudokinases"/>
</dbReference>
<dbReference type="GO" id="GO:0004674">
    <property type="term" value="F:protein serine/threonine kinase activity"/>
    <property type="evidence" value="ECO:0007669"/>
    <property type="project" value="UniProtKB-KW"/>
</dbReference>
<dbReference type="Pfam" id="PF03924">
    <property type="entry name" value="CHASE"/>
    <property type="match status" value="1"/>
</dbReference>
<dbReference type="SMART" id="SM00220">
    <property type="entry name" value="S_TKc"/>
    <property type="match status" value="1"/>
</dbReference>
<feature type="binding site" evidence="10">
    <location>
        <position position="551"/>
    </location>
    <ligand>
        <name>ATP</name>
        <dbReference type="ChEBI" id="CHEBI:30616"/>
    </ligand>
</feature>
<dbReference type="PROSITE" id="PS00108">
    <property type="entry name" value="PROTEIN_KINASE_ST"/>
    <property type="match status" value="1"/>
</dbReference>
<feature type="compositionally biased region" description="Low complexity" evidence="11">
    <location>
        <begin position="923"/>
        <end position="932"/>
    </location>
</feature>
<evidence type="ECO:0000256" key="6">
    <source>
        <dbReference type="ARBA" id="ARBA00022777"/>
    </source>
</evidence>
<evidence type="ECO:0000256" key="3">
    <source>
        <dbReference type="ARBA" id="ARBA00022679"/>
    </source>
</evidence>
<evidence type="ECO:0000256" key="4">
    <source>
        <dbReference type="ARBA" id="ARBA00022692"/>
    </source>
</evidence>
<evidence type="ECO:0000256" key="1">
    <source>
        <dbReference type="ARBA" id="ARBA00004370"/>
    </source>
</evidence>
<dbReference type="Proteomes" id="UP000256970">
    <property type="component" value="Unassembled WGS sequence"/>
</dbReference>
<keyword evidence="7 10" id="KW-0067">ATP-binding</keyword>
<dbReference type="AlphaFoldDB" id="A0A383WP15"/>
<feature type="transmembrane region" description="Helical" evidence="12">
    <location>
        <begin position="413"/>
        <end position="433"/>
    </location>
</feature>
<evidence type="ECO:0000313" key="15">
    <source>
        <dbReference type="EMBL" id="SZX78942.1"/>
    </source>
</evidence>
<feature type="transmembrane region" description="Helical" evidence="12">
    <location>
        <begin position="134"/>
        <end position="158"/>
    </location>
</feature>
<evidence type="ECO:0000256" key="8">
    <source>
        <dbReference type="ARBA" id="ARBA00022989"/>
    </source>
</evidence>
<evidence type="ECO:0000256" key="2">
    <source>
        <dbReference type="ARBA" id="ARBA00022527"/>
    </source>
</evidence>
<dbReference type="PANTHER" id="PTHR44329:SF214">
    <property type="entry name" value="PROTEIN KINASE DOMAIN-CONTAINING PROTEIN"/>
    <property type="match status" value="1"/>
</dbReference>
<dbReference type="PROSITE" id="PS50011">
    <property type="entry name" value="PROTEIN_KINASE_DOM"/>
    <property type="match status" value="1"/>
</dbReference>
<dbReference type="InterPro" id="IPR000719">
    <property type="entry name" value="Prot_kinase_dom"/>
</dbReference>
<dbReference type="InterPro" id="IPR008271">
    <property type="entry name" value="Ser/Thr_kinase_AS"/>
</dbReference>
<keyword evidence="4 12" id="KW-0812">Transmembrane</keyword>
<feature type="compositionally biased region" description="Low complexity" evidence="11">
    <location>
        <begin position="594"/>
        <end position="605"/>
    </location>
</feature>
<dbReference type="Gene3D" id="3.30.450.350">
    <property type="entry name" value="CHASE domain"/>
    <property type="match status" value="1"/>
</dbReference>
<dbReference type="InterPro" id="IPR042240">
    <property type="entry name" value="CHASE_sf"/>
</dbReference>
<dbReference type="PROSITE" id="PS00107">
    <property type="entry name" value="PROTEIN_KINASE_ATP"/>
    <property type="match status" value="1"/>
</dbReference>
<evidence type="ECO:0008006" key="17">
    <source>
        <dbReference type="Google" id="ProtNLM"/>
    </source>
</evidence>
<keyword evidence="5 10" id="KW-0547">Nucleotide-binding</keyword>
<feature type="region of interest" description="Disordered" evidence="11">
    <location>
        <begin position="594"/>
        <end position="635"/>
    </location>
</feature>
<keyword evidence="2" id="KW-0723">Serine/threonine-protein kinase</keyword>
<dbReference type="GO" id="GO:0007165">
    <property type="term" value="P:signal transduction"/>
    <property type="evidence" value="ECO:0007669"/>
    <property type="project" value="UniProtKB-ARBA"/>
</dbReference>
<sequence>MPNTSREDIKKEVQTVLSMRIPSLDLQKNQQTSSQALQKIAPGTPQNRQQHGLAHDSNNIIIQSSLDAKSVKDEDAVKDTAIAIKGEEAQSSSGGVGRQWVAHAAESDDGKHTRASQLRSALKSLQQVLRAHPYIWVVSLLVTVVLMAAGVLGVLAAAQTETRHRKDSASGFANNAAVGFTVQLQQTFAPLSALQAIIHFEPDYSKLAPRFDQLAQELLSQLPVPGSVASLQMTPQGVVRSFYPLKGNEAALNHDLFRDPQRRAASLETIARGELTMQGPVTLLQGWRGAVARLPVFIVNVSANDTFNAPDVVYDCPICYNETTRTKFWGFVSCIVKLQNLATGSDARLVNLTDMGYNYEFFAPQPDSEPIMIAASPQRPIDPVKALVEVPNNEWSLLVAPQQGWVPRWRNPMLAAVVVVVVILGLLIMATLVSRAQQLWLLKEMRVSNQALADEKARTDVLLARQYNLIGLMAQQGLFGSSSGCSASALHEKTLDQIESMRRSMGAASFSAGGDQLQLLELLGEGTFGKVYKGVWRGSTVAIKTMILPAKMSGAEKRERMAIMEAAISSVMNHPNIVQTYTYTIKPATSTATAQQQASSASGALSDGGGAASPSPRPAGAAAAESEGSGAGNFDGDSNVHSFEVNIVLEYCDWGCLRDALDAGAFYSGGSLNYAAILDTAADVAKAMLHLHCNQVLHSDLKVRNVLLKSDGSSERGCMAKVADFGLAVKLELNHTHVSAFQGTMSHMAPEVMLQGRISKAADVYSFGITLWDLFTGGHAYHGIPKALLGHQVAVCGLRPAFPDFTPSEYRALAEACWQAEPERRPSFQEILATLQRMRARVGGHTPPMAQYTPGLASAQRSQDGAAASASPGVTTLDTRVAASADAGLVQMTSFYLDNSMSASDAQAGGSLAHLQRNHAEHGSSSASSGLLPVPPVQPHQQQQQMQQHLQQQAAAAAGVYTRVGASKGSTKLPPISDGPEEA</sequence>
<dbReference type="STRING" id="3088.A0A383WP15"/>
<keyword evidence="3" id="KW-0808">Transferase</keyword>
<dbReference type="GO" id="GO:0016020">
    <property type="term" value="C:membrane"/>
    <property type="evidence" value="ECO:0007669"/>
    <property type="project" value="UniProtKB-SubCell"/>
</dbReference>
<evidence type="ECO:0000313" key="16">
    <source>
        <dbReference type="Proteomes" id="UP000256970"/>
    </source>
</evidence>
<evidence type="ECO:0000256" key="12">
    <source>
        <dbReference type="SAM" id="Phobius"/>
    </source>
</evidence>
<gene>
    <name evidence="15" type="ORF">BQ4739_LOCUS19241</name>
</gene>
<evidence type="ECO:0000256" key="7">
    <source>
        <dbReference type="ARBA" id="ARBA00022840"/>
    </source>
</evidence>
<dbReference type="InterPro" id="IPR006189">
    <property type="entry name" value="CHASE_dom"/>
</dbReference>
<dbReference type="Gene3D" id="3.30.200.20">
    <property type="entry name" value="Phosphorylase Kinase, domain 1"/>
    <property type="match status" value="1"/>
</dbReference>
<protein>
    <recommendedName>
        <fullName evidence="17">Protein kinase domain-containing protein</fullName>
    </recommendedName>
</protein>
<dbReference type="InterPro" id="IPR017441">
    <property type="entry name" value="Protein_kinase_ATP_BS"/>
</dbReference>
<evidence type="ECO:0000256" key="5">
    <source>
        <dbReference type="ARBA" id="ARBA00022741"/>
    </source>
</evidence>
<reference evidence="15 16" key="1">
    <citation type="submission" date="2016-10" db="EMBL/GenBank/DDBJ databases">
        <authorList>
            <person name="Cai Z."/>
        </authorList>
    </citation>
    <scope>NUCLEOTIDE SEQUENCE [LARGE SCALE GENOMIC DNA]</scope>
</reference>
<dbReference type="InterPro" id="IPR011009">
    <property type="entry name" value="Kinase-like_dom_sf"/>
</dbReference>
<keyword evidence="9 12" id="KW-0472">Membrane</keyword>
<evidence type="ECO:0000256" key="10">
    <source>
        <dbReference type="PROSITE-ProRule" id="PRU10141"/>
    </source>
</evidence>
<comment type="subcellular location">
    <subcellularLocation>
        <location evidence="1">Membrane</location>
    </subcellularLocation>
</comment>
<dbReference type="SUPFAM" id="SSF56112">
    <property type="entry name" value="Protein kinase-like (PK-like)"/>
    <property type="match status" value="1"/>
</dbReference>
<dbReference type="PROSITE" id="PS50839">
    <property type="entry name" value="CHASE"/>
    <property type="match status" value="1"/>
</dbReference>
<keyword evidence="8 12" id="KW-1133">Transmembrane helix</keyword>
<dbReference type="PRINTS" id="PR00109">
    <property type="entry name" value="TYRKINASE"/>
</dbReference>
<organism evidence="15 16">
    <name type="scientific">Tetradesmus obliquus</name>
    <name type="common">Green alga</name>
    <name type="synonym">Acutodesmus obliquus</name>
    <dbReference type="NCBI Taxonomy" id="3088"/>
    <lineage>
        <taxon>Eukaryota</taxon>
        <taxon>Viridiplantae</taxon>
        <taxon>Chlorophyta</taxon>
        <taxon>core chlorophytes</taxon>
        <taxon>Chlorophyceae</taxon>
        <taxon>CS clade</taxon>
        <taxon>Sphaeropleales</taxon>
        <taxon>Scenedesmaceae</taxon>
        <taxon>Tetradesmus</taxon>
    </lineage>
</organism>
<feature type="region of interest" description="Disordered" evidence="11">
    <location>
        <begin position="844"/>
        <end position="873"/>
    </location>
</feature>
<dbReference type="GO" id="GO:0005524">
    <property type="term" value="F:ATP binding"/>
    <property type="evidence" value="ECO:0007669"/>
    <property type="project" value="UniProtKB-UniRule"/>
</dbReference>
<proteinExistence type="predicted"/>
<feature type="domain" description="Protein kinase" evidence="13">
    <location>
        <begin position="517"/>
        <end position="838"/>
    </location>
</feature>
<evidence type="ECO:0000259" key="13">
    <source>
        <dbReference type="PROSITE" id="PS50011"/>
    </source>
</evidence>
<dbReference type="EMBL" id="FNXT01001347">
    <property type="protein sequence ID" value="SZX78942.1"/>
    <property type="molecule type" value="Genomic_DNA"/>
</dbReference>
<dbReference type="Gene3D" id="1.10.510.10">
    <property type="entry name" value="Transferase(Phosphotransferase) domain 1"/>
    <property type="match status" value="1"/>
</dbReference>
<feature type="region of interest" description="Disordered" evidence="11">
    <location>
        <begin position="916"/>
        <end position="956"/>
    </location>
</feature>
<feature type="domain" description="CHASE" evidence="14">
    <location>
        <begin position="235"/>
        <end position="354"/>
    </location>
</feature>
<dbReference type="InterPro" id="IPR001245">
    <property type="entry name" value="Ser-Thr/Tyr_kinase_cat_dom"/>
</dbReference>
<feature type="compositionally biased region" description="Low complexity" evidence="11">
    <location>
        <begin position="612"/>
        <end position="628"/>
    </location>
</feature>
<keyword evidence="16" id="KW-1185">Reference proteome</keyword>
<dbReference type="PANTHER" id="PTHR44329">
    <property type="entry name" value="SERINE/THREONINE-PROTEIN KINASE TNNI3K-RELATED"/>
    <property type="match status" value="1"/>
</dbReference>
<evidence type="ECO:0000256" key="11">
    <source>
        <dbReference type="SAM" id="MobiDB-lite"/>
    </source>
</evidence>
<evidence type="ECO:0000259" key="14">
    <source>
        <dbReference type="PROSITE" id="PS50839"/>
    </source>
</evidence>
<feature type="compositionally biased region" description="Low complexity" evidence="11">
    <location>
        <begin position="939"/>
        <end position="956"/>
    </location>
</feature>
<name>A0A383WP15_TETOB</name>
<dbReference type="Pfam" id="PF00069">
    <property type="entry name" value="Pkinase"/>
    <property type="match status" value="1"/>
</dbReference>
<keyword evidence="6" id="KW-0418">Kinase</keyword>
<evidence type="ECO:0000256" key="9">
    <source>
        <dbReference type="ARBA" id="ARBA00023136"/>
    </source>
</evidence>